<gene>
    <name evidence="1" type="ORF">GH807_13725</name>
</gene>
<dbReference type="Proteomes" id="UP000653358">
    <property type="component" value="Unassembled WGS sequence"/>
</dbReference>
<evidence type="ECO:0000313" key="2">
    <source>
        <dbReference type="Proteomes" id="UP000653358"/>
    </source>
</evidence>
<sequence>MIREIEQKDSKEEDNKSFEMTKGERYRFKLRYGGIFFITLTVPGSN</sequence>
<reference evidence="1 2" key="1">
    <citation type="journal article" date="2020" name="mSystems">
        <title>Defining Genomic and Predicted Metabolic Features of the Acetobacterium Genus.</title>
        <authorList>
            <person name="Ross D.E."/>
            <person name="Marshall C.W."/>
            <person name="Gulliver D."/>
            <person name="May H.D."/>
            <person name="Norman R.S."/>
        </authorList>
    </citation>
    <scope>NUCLEOTIDE SEQUENCE [LARGE SCALE GENOMIC DNA]</scope>
    <source>
        <strain evidence="1 2">DSM 9173</strain>
    </source>
</reference>
<accession>A0ABR6WNN0</accession>
<name>A0ABR6WNN0_9FIRM</name>
<comment type="caution">
    <text evidence="1">The sequence shown here is derived from an EMBL/GenBank/DDBJ whole genome shotgun (WGS) entry which is preliminary data.</text>
</comment>
<protein>
    <submittedName>
        <fullName evidence="1">Uncharacterized protein</fullName>
    </submittedName>
</protein>
<evidence type="ECO:0000313" key="1">
    <source>
        <dbReference type="EMBL" id="MBC3798099.1"/>
    </source>
</evidence>
<keyword evidence="2" id="KW-1185">Reference proteome</keyword>
<proteinExistence type="predicted"/>
<dbReference type="EMBL" id="WJBB01000020">
    <property type="protein sequence ID" value="MBC3798099.1"/>
    <property type="molecule type" value="Genomic_DNA"/>
</dbReference>
<dbReference type="RefSeq" id="WP_186843829.1">
    <property type="nucleotide sequence ID" value="NZ_RXYB01000020.1"/>
</dbReference>
<organism evidence="1 2">
    <name type="scientific">Acetobacterium tundrae</name>
    <dbReference type="NCBI Taxonomy" id="132932"/>
    <lineage>
        <taxon>Bacteria</taxon>
        <taxon>Bacillati</taxon>
        <taxon>Bacillota</taxon>
        <taxon>Clostridia</taxon>
        <taxon>Eubacteriales</taxon>
        <taxon>Eubacteriaceae</taxon>
        <taxon>Acetobacterium</taxon>
    </lineage>
</organism>